<gene>
    <name evidence="5" type="ORF">NX02_26630</name>
</gene>
<protein>
    <recommendedName>
        <fullName evidence="4">HTH araC/xylS-type domain-containing protein</fullName>
    </recommendedName>
</protein>
<name>W0AK18_9SPHN</name>
<dbReference type="GO" id="GO:0000976">
    <property type="term" value="F:transcription cis-regulatory region binding"/>
    <property type="evidence" value="ECO:0007669"/>
    <property type="project" value="TreeGrafter"/>
</dbReference>
<evidence type="ECO:0000313" key="6">
    <source>
        <dbReference type="Proteomes" id="UP000018851"/>
    </source>
</evidence>
<evidence type="ECO:0000256" key="2">
    <source>
        <dbReference type="ARBA" id="ARBA00023125"/>
    </source>
</evidence>
<feature type="domain" description="HTH araC/xylS-type" evidence="4">
    <location>
        <begin position="218"/>
        <end position="316"/>
    </location>
</feature>
<proteinExistence type="predicted"/>
<evidence type="ECO:0000256" key="1">
    <source>
        <dbReference type="ARBA" id="ARBA00023015"/>
    </source>
</evidence>
<dbReference type="InterPro" id="IPR032687">
    <property type="entry name" value="AraC-type_N"/>
</dbReference>
<dbReference type="Proteomes" id="UP000018851">
    <property type="component" value="Chromosome"/>
</dbReference>
<dbReference type="eggNOG" id="COG2207">
    <property type="taxonomic scope" value="Bacteria"/>
</dbReference>
<dbReference type="PATRIC" id="fig|1123269.5.peg.5223"/>
<evidence type="ECO:0000256" key="3">
    <source>
        <dbReference type="ARBA" id="ARBA00023163"/>
    </source>
</evidence>
<reference evidence="5 6" key="1">
    <citation type="submission" date="2013-07" db="EMBL/GenBank/DDBJ databases">
        <title>Completed genome of Sphingomonas sanxanigenens NX02.</title>
        <authorList>
            <person name="Ma T."/>
            <person name="Huang H."/>
            <person name="Wu M."/>
            <person name="Li X."/>
            <person name="Li G."/>
        </authorList>
    </citation>
    <scope>NUCLEOTIDE SEQUENCE [LARGE SCALE GENOMIC DNA]</scope>
    <source>
        <strain evidence="5 6">NX02</strain>
    </source>
</reference>
<dbReference type="GO" id="GO:0005829">
    <property type="term" value="C:cytosol"/>
    <property type="evidence" value="ECO:0007669"/>
    <property type="project" value="TreeGrafter"/>
</dbReference>
<keyword evidence="1" id="KW-0805">Transcription regulation</keyword>
<evidence type="ECO:0000259" key="4">
    <source>
        <dbReference type="PROSITE" id="PS01124"/>
    </source>
</evidence>
<dbReference type="PANTHER" id="PTHR47894">
    <property type="entry name" value="HTH-TYPE TRANSCRIPTIONAL REGULATOR GADX"/>
    <property type="match status" value="1"/>
</dbReference>
<dbReference type="KEGG" id="ssan:NX02_26630"/>
<dbReference type="GO" id="GO:0003700">
    <property type="term" value="F:DNA-binding transcription factor activity"/>
    <property type="evidence" value="ECO:0007669"/>
    <property type="project" value="InterPro"/>
</dbReference>
<dbReference type="PANTHER" id="PTHR47894:SF1">
    <property type="entry name" value="HTH-TYPE TRANSCRIPTIONAL REGULATOR VQSM"/>
    <property type="match status" value="1"/>
</dbReference>
<evidence type="ECO:0000313" key="5">
    <source>
        <dbReference type="EMBL" id="AHE56917.1"/>
    </source>
</evidence>
<dbReference type="RefSeq" id="WP_211258254.1">
    <property type="nucleotide sequence ID" value="NZ_CP006644.1"/>
</dbReference>
<keyword evidence="6" id="KW-1185">Reference proteome</keyword>
<dbReference type="Pfam" id="PF12625">
    <property type="entry name" value="Arabinose_bd"/>
    <property type="match status" value="1"/>
</dbReference>
<dbReference type="InterPro" id="IPR009057">
    <property type="entry name" value="Homeodomain-like_sf"/>
</dbReference>
<dbReference type="Gene3D" id="1.10.10.60">
    <property type="entry name" value="Homeodomain-like"/>
    <property type="match status" value="1"/>
</dbReference>
<keyword evidence="2" id="KW-0238">DNA-binding</keyword>
<dbReference type="AlphaFoldDB" id="W0AK18"/>
<dbReference type="SUPFAM" id="SSF46689">
    <property type="entry name" value="Homeodomain-like"/>
    <property type="match status" value="1"/>
</dbReference>
<dbReference type="Pfam" id="PF12833">
    <property type="entry name" value="HTH_18"/>
    <property type="match status" value="1"/>
</dbReference>
<dbReference type="PROSITE" id="PS01124">
    <property type="entry name" value="HTH_ARAC_FAMILY_2"/>
    <property type="match status" value="1"/>
</dbReference>
<dbReference type="EMBL" id="CP006644">
    <property type="protein sequence ID" value="AHE56917.1"/>
    <property type="molecule type" value="Genomic_DNA"/>
</dbReference>
<keyword evidence="3" id="KW-0804">Transcription</keyword>
<dbReference type="SMART" id="SM00342">
    <property type="entry name" value="HTH_ARAC"/>
    <property type="match status" value="1"/>
</dbReference>
<organism evidence="5 6">
    <name type="scientific">Sphingomonas sanxanigenens DSM 19645 = NX02</name>
    <dbReference type="NCBI Taxonomy" id="1123269"/>
    <lineage>
        <taxon>Bacteria</taxon>
        <taxon>Pseudomonadati</taxon>
        <taxon>Pseudomonadota</taxon>
        <taxon>Alphaproteobacteria</taxon>
        <taxon>Sphingomonadales</taxon>
        <taxon>Sphingomonadaceae</taxon>
        <taxon>Sphingomonas</taxon>
    </lineage>
</organism>
<accession>W0AK18</accession>
<dbReference type="HOGENOM" id="CLU_047522_1_1_5"/>
<sequence length="326" mass="36315">MEAIGIPPSALLRRARLPVTLHQTGQNITTAQYFALMRALEALSGDAAVGLQIVRNADTAVHPPSTLAAFYARDLRDGLERLARFKRLCTPETLEVTEGLDGRRRSCTLGMTWFHASETEPSASVDATFSTLMELARRGTATAVRPLRVELARPGLRSAAHECYFAAPVRLGAPRNLLVLDAADLDRPFPGHNPELLAMLTPALGSALDEMQAQSLSEQVVLELKRSLPSGRPDVSEIARRMGMSERTLQRRITEEGRNFRELLIEARRELGRRFLGDVAMELDEIAFLLGYQDATSFHRAFREWEGVTPARWRELRASDAPYMTH</sequence>
<dbReference type="InterPro" id="IPR018060">
    <property type="entry name" value="HTH_AraC"/>
</dbReference>